<dbReference type="PANTHER" id="PTHR34414:SF1">
    <property type="entry name" value="SUBTILISIN-LIKE SERINE PROTEASE"/>
    <property type="match status" value="1"/>
</dbReference>
<dbReference type="EMBL" id="JARKIB010000501">
    <property type="protein sequence ID" value="KAJ7703466.1"/>
    <property type="molecule type" value="Genomic_DNA"/>
</dbReference>
<gene>
    <name evidence="2" type="ORF">B0H16DRAFT_1440174</name>
</gene>
<name>A0AAD7GR71_9AGAR</name>
<dbReference type="Pfam" id="PF20246">
    <property type="entry name" value="DUF6601"/>
    <property type="match status" value="1"/>
</dbReference>
<reference evidence="2" key="1">
    <citation type="submission" date="2023-03" db="EMBL/GenBank/DDBJ databases">
        <title>Massive genome expansion in bonnet fungi (Mycena s.s.) driven by repeated elements and novel gene families across ecological guilds.</title>
        <authorList>
            <consortium name="Lawrence Berkeley National Laboratory"/>
            <person name="Harder C.B."/>
            <person name="Miyauchi S."/>
            <person name="Viragh M."/>
            <person name="Kuo A."/>
            <person name="Thoen E."/>
            <person name="Andreopoulos B."/>
            <person name="Lu D."/>
            <person name="Skrede I."/>
            <person name="Drula E."/>
            <person name="Henrissat B."/>
            <person name="Morin E."/>
            <person name="Kohler A."/>
            <person name="Barry K."/>
            <person name="LaButti K."/>
            <person name="Morin E."/>
            <person name="Salamov A."/>
            <person name="Lipzen A."/>
            <person name="Mereny Z."/>
            <person name="Hegedus B."/>
            <person name="Baldrian P."/>
            <person name="Stursova M."/>
            <person name="Weitz H."/>
            <person name="Taylor A."/>
            <person name="Grigoriev I.V."/>
            <person name="Nagy L.G."/>
            <person name="Martin F."/>
            <person name="Kauserud H."/>
        </authorList>
    </citation>
    <scope>NUCLEOTIDE SEQUENCE</scope>
    <source>
        <strain evidence="2">CBHHK182m</strain>
    </source>
</reference>
<comment type="caution">
    <text evidence="2">The sequence shown here is derived from an EMBL/GenBank/DDBJ whole genome shotgun (WGS) entry which is preliminary data.</text>
</comment>
<dbReference type="Proteomes" id="UP001215598">
    <property type="component" value="Unassembled WGS sequence"/>
</dbReference>
<keyword evidence="1" id="KW-0812">Transmembrane</keyword>
<keyword evidence="3" id="KW-1185">Reference proteome</keyword>
<evidence type="ECO:0000256" key="1">
    <source>
        <dbReference type="SAM" id="Phobius"/>
    </source>
</evidence>
<dbReference type="AlphaFoldDB" id="A0AAD7GR71"/>
<sequence>MATVFTETQQLNSQLKVVEDPQAKIKTLQRSDHPNATTLPGNHFIELNTSAVSDHLHNTLLTSDLDRIAPHLWIIATQSSSSITPIHEQLVLGRTIVVTEDARLHLLWYHNKVFLKPLPPYLLSAAFWDVHLIPRGSGGYNPTALYRAAAGLIRSYTHLVRSDRDFQLAVQHGLLPTSILPDAFARFIARFSGLPNNAVAPRFHFGEMRLSRLNSWAPILLRRMEYMDLNRQYEEYFTRYFPVLLFGFGVIAVLLGAMQVVLAVEALPAVQHGAWGVFVGVCKWTAIGVIISVAAVIVGLLGLFLRKSTDEIIFAVRTLMRGKDG</sequence>
<protein>
    <submittedName>
        <fullName evidence="2">Uncharacterized protein</fullName>
    </submittedName>
</protein>
<keyword evidence="1" id="KW-0472">Membrane</keyword>
<accession>A0AAD7GR71</accession>
<feature type="transmembrane region" description="Helical" evidence="1">
    <location>
        <begin position="284"/>
        <end position="305"/>
    </location>
</feature>
<dbReference type="InterPro" id="IPR046536">
    <property type="entry name" value="DUF6601"/>
</dbReference>
<evidence type="ECO:0000313" key="3">
    <source>
        <dbReference type="Proteomes" id="UP001215598"/>
    </source>
</evidence>
<evidence type="ECO:0000313" key="2">
    <source>
        <dbReference type="EMBL" id="KAJ7703466.1"/>
    </source>
</evidence>
<organism evidence="2 3">
    <name type="scientific">Mycena metata</name>
    <dbReference type="NCBI Taxonomy" id="1033252"/>
    <lineage>
        <taxon>Eukaryota</taxon>
        <taxon>Fungi</taxon>
        <taxon>Dikarya</taxon>
        <taxon>Basidiomycota</taxon>
        <taxon>Agaricomycotina</taxon>
        <taxon>Agaricomycetes</taxon>
        <taxon>Agaricomycetidae</taxon>
        <taxon>Agaricales</taxon>
        <taxon>Marasmiineae</taxon>
        <taxon>Mycenaceae</taxon>
        <taxon>Mycena</taxon>
    </lineage>
</organism>
<dbReference type="PANTHER" id="PTHR34414">
    <property type="entry name" value="HET DOMAIN-CONTAINING PROTEIN-RELATED"/>
    <property type="match status" value="1"/>
</dbReference>
<feature type="transmembrane region" description="Helical" evidence="1">
    <location>
        <begin position="240"/>
        <end position="264"/>
    </location>
</feature>
<proteinExistence type="predicted"/>
<keyword evidence="1" id="KW-1133">Transmembrane helix</keyword>